<reference evidence="3 4" key="1">
    <citation type="submission" date="2020-03" db="EMBL/GenBank/DDBJ databases">
        <title>Dissostichus mawsoni Genome sequencing and assembly.</title>
        <authorList>
            <person name="Park H."/>
        </authorList>
    </citation>
    <scope>NUCLEOTIDE SEQUENCE [LARGE SCALE GENOMIC DNA]</scope>
    <source>
        <strain evidence="3">DM0001</strain>
        <tissue evidence="3">Muscle</tissue>
    </source>
</reference>
<accession>A0A7J5Y2Z0</accession>
<feature type="compositionally biased region" description="Basic and acidic residues" evidence="1">
    <location>
        <begin position="50"/>
        <end position="60"/>
    </location>
</feature>
<protein>
    <submittedName>
        <fullName evidence="3">Uncharacterized protein</fullName>
    </submittedName>
</protein>
<feature type="transmembrane region" description="Helical" evidence="2">
    <location>
        <begin position="73"/>
        <end position="94"/>
    </location>
</feature>
<keyword evidence="4" id="KW-1185">Reference proteome</keyword>
<dbReference type="EMBL" id="JAAKFY010000018">
    <property type="protein sequence ID" value="KAF3842708.1"/>
    <property type="molecule type" value="Genomic_DNA"/>
</dbReference>
<proteinExistence type="predicted"/>
<sequence length="130" mass="14243">MERQQAHFVVSAGSGKYFRHLPQRPLLCGSGKYFRHMPQMPQLAEASAAAERELPQDARDTGPIGSDKNWKGIGISLLVIAGVLSLIGLSIVLLSKDDAGKPFGSELTLDDLFQRDFQLHDPDAKWISGL</sequence>
<feature type="region of interest" description="Disordered" evidence="1">
    <location>
        <begin position="45"/>
        <end position="65"/>
    </location>
</feature>
<evidence type="ECO:0000313" key="3">
    <source>
        <dbReference type="EMBL" id="KAF3842708.1"/>
    </source>
</evidence>
<gene>
    <name evidence="3" type="ORF">F7725_001557</name>
</gene>
<keyword evidence="2" id="KW-0812">Transmembrane</keyword>
<evidence type="ECO:0000256" key="1">
    <source>
        <dbReference type="SAM" id="MobiDB-lite"/>
    </source>
</evidence>
<keyword evidence="2" id="KW-0472">Membrane</keyword>
<evidence type="ECO:0000256" key="2">
    <source>
        <dbReference type="SAM" id="Phobius"/>
    </source>
</evidence>
<dbReference type="OrthoDB" id="16520at2759"/>
<dbReference type="Proteomes" id="UP000518266">
    <property type="component" value="Unassembled WGS sequence"/>
</dbReference>
<evidence type="ECO:0000313" key="4">
    <source>
        <dbReference type="Proteomes" id="UP000518266"/>
    </source>
</evidence>
<name>A0A7J5Y2Z0_DISMA</name>
<organism evidence="3 4">
    <name type="scientific">Dissostichus mawsoni</name>
    <name type="common">Antarctic cod</name>
    <dbReference type="NCBI Taxonomy" id="36200"/>
    <lineage>
        <taxon>Eukaryota</taxon>
        <taxon>Metazoa</taxon>
        <taxon>Chordata</taxon>
        <taxon>Craniata</taxon>
        <taxon>Vertebrata</taxon>
        <taxon>Euteleostomi</taxon>
        <taxon>Actinopterygii</taxon>
        <taxon>Neopterygii</taxon>
        <taxon>Teleostei</taxon>
        <taxon>Neoteleostei</taxon>
        <taxon>Acanthomorphata</taxon>
        <taxon>Eupercaria</taxon>
        <taxon>Perciformes</taxon>
        <taxon>Notothenioidei</taxon>
        <taxon>Nototheniidae</taxon>
        <taxon>Dissostichus</taxon>
    </lineage>
</organism>
<dbReference type="AlphaFoldDB" id="A0A7J5Y2Z0"/>
<keyword evidence="2" id="KW-1133">Transmembrane helix</keyword>
<comment type="caution">
    <text evidence="3">The sequence shown here is derived from an EMBL/GenBank/DDBJ whole genome shotgun (WGS) entry which is preliminary data.</text>
</comment>